<dbReference type="Proteomes" id="UP001058974">
    <property type="component" value="Chromosome 1"/>
</dbReference>
<reference evidence="2 3" key="1">
    <citation type="journal article" date="2022" name="Nat. Genet.">
        <title>Improved pea reference genome and pan-genome highlight genomic features and evolutionary characteristics.</title>
        <authorList>
            <person name="Yang T."/>
            <person name="Liu R."/>
            <person name="Luo Y."/>
            <person name="Hu S."/>
            <person name="Wang D."/>
            <person name="Wang C."/>
            <person name="Pandey M.K."/>
            <person name="Ge S."/>
            <person name="Xu Q."/>
            <person name="Li N."/>
            <person name="Li G."/>
            <person name="Huang Y."/>
            <person name="Saxena R.K."/>
            <person name="Ji Y."/>
            <person name="Li M."/>
            <person name="Yan X."/>
            <person name="He Y."/>
            <person name="Liu Y."/>
            <person name="Wang X."/>
            <person name="Xiang C."/>
            <person name="Varshney R.K."/>
            <person name="Ding H."/>
            <person name="Gao S."/>
            <person name="Zong X."/>
        </authorList>
    </citation>
    <scope>NUCLEOTIDE SEQUENCE [LARGE SCALE GENOMIC DNA]</scope>
    <source>
        <strain evidence="2 3">cv. Zhongwan 6</strain>
    </source>
</reference>
<organism evidence="2 3">
    <name type="scientific">Pisum sativum</name>
    <name type="common">Garden pea</name>
    <name type="synonym">Lathyrus oleraceus</name>
    <dbReference type="NCBI Taxonomy" id="3888"/>
    <lineage>
        <taxon>Eukaryota</taxon>
        <taxon>Viridiplantae</taxon>
        <taxon>Streptophyta</taxon>
        <taxon>Embryophyta</taxon>
        <taxon>Tracheophyta</taxon>
        <taxon>Spermatophyta</taxon>
        <taxon>Magnoliopsida</taxon>
        <taxon>eudicotyledons</taxon>
        <taxon>Gunneridae</taxon>
        <taxon>Pentapetalae</taxon>
        <taxon>rosids</taxon>
        <taxon>fabids</taxon>
        <taxon>Fabales</taxon>
        <taxon>Fabaceae</taxon>
        <taxon>Papilionoideae</taxon>
        <taxon>50 kb inversion clade</taxon>
        <taxon>NPAAA clade</taxon>
        <taxon>Hologalegina</taxon>
        <taxon>IRL clade</taxon>
        <taxon>Fabeae</taxon>
        <taxon>Lathyrus</taxon>
    </lineage>
</organism>
<feature type="region of interest" description="Disordered" evidence="1">
    <location>
        <begin position="194"/>
        <end position="242"/>
    </location>
</feature>
<accession>A0A9D4YKL0</accession>
<gene>
    <name evidence="2" type="ORF">KIW84_010660</name>
</gene>
<dbReference type="EMBL" id="JAMSHJ010000001">
    <property type="protein sequence ID" value="KAI5441281.1"/>
    <property type="molecule type" value="Genomic_DNA"/>
</dbReference>
<feature type="compositionally biased region" description="Acidic residues" evidence="1">
    <location>
        <begin position="228"/>
        <end position="242"/>
    </location>
</feature>
<protein>
    <submittedName>
        <fullName evidence="2">Uncharacterized protein</fullName>
    </submittedName>
</protein>
<dbReference type="Gramene" id="Psat01G0066000-T1">
    <property type="protein sequence ID" value="KAI5441281.1"/>
    <property type="gene ID" value="KIW84_010660"/>
</dbReference>
<proteinExistence type="predicted"/>
<evidence type="ECO:0000256" key="1">
    <source>
        <dbReference type="SAM" id="MobiDB-lite"/>
    </source>
</evidence>
<dbReference type="AlphaFoldDB" id="A0A9D4YKL0"/>
<name>A0A9D4YKL0_PEA</name>
<sequence>MYKYQESINKIPNMEEISKKILLDGREVERNHSGVAIRYRREDLIPEAQVLLLFILHNIRPRSHTSTFTMDTTQFLYLIMSESGKEFGTGIRSTCPLVFPDLIMGLLIASRVRIPSVGPFEIKTKDYGDWDLRLRQDFTYTWDQNDSNHGVVISLHDFFYRLHIHPRGKPDAGHHFMTPEEFQMHIAWPGDRPFYQGEAVGHKNEDGEEDDEAKEEEETSGGSKTASDDDITSDDDKEMGGE</sequence>
<keyword evidence="3" id="KW-1185">Reference proteome</keyword>
<comment type="caution">
    <text evidence="2">The sequence shown here is derived from an EMBL/GenBank/DDBJ whole genome shotgun (WGS) entry which is preliminary data.</text>
</comment>
<evidence type="ECO:0000313" key="2">
    <source>
        <dbReference type="EMBL" id="KAI5441281.1"/>
    </source>
</evidence>
<evidence type="ECO:0000313" key="3">
    <source>
        <dbReference type="Proteomes" id="UP001058974"/>
    </source>
</evidence>
<feature type="compositionally biased region" description="Acidic residues" evidence="1">
    <location>
        <begin position="206"/>
        <end position="219"/>
    </location>
</feature>